<dbReference type="PANTHER" id="PTHR43214:SF17">
    <property type="entry name" value="TRANSCRIPTIONAL REGULATORY PROTEIN RCSB"/>
    <property type="match status" value="1"/>
</dbReference>
<dbReference type="InterPro" id="IPR039420">
    <property type="entry name" value="WalR-like"/>
</dbReference>
<name>A0ABV6EEN1_9GAMM</name>
<dbReference type="PROSITE" id="PS50043">
    <property type="entry name" value="HTH_LUXR_2"/>
    <property type="match status" value="1"/>
</dbReference>
<accession>A0ABV6EEN1</accession>
<feature type="domain" description="HTH luxR-type" evidence="2">
    <location>
        <begin position="118"/>
        <end position="183"/>
    </location>
</feature>
<evidence type="ECO:0000313" key="3">
    <source>
        <dbReference type="EMBL" id="MFC0227466.1"/>
    </source>
</evidence>
<dbReference type="EMBL" id="JBHLXG010000011">
    <property type="protein sequence ID" value="MFC0227466.1"/>
    <property type="molecule type" value="Genomic_DNA"/>
</dbReference>
<protein>
    <submittedName>
        <fullName evidence="3">Response regulator transcription factor</fullName>
    </submittedName>
</protein>
<sequence length="200" mass="22851">MKSPIIIGMWDNDHFFIQGMQHILNSYFHAKGNSVVFMTFNKANIVDLMMVDLIIKSTMSWENVGCERHKIVIARKNESGEEGLFRRLGEINRREKPEAMFRLLDKLFTSSSSNQVRYHTTGIGISSREHDVLRGIAAELTHHQIAKRLQISTKTVSAHKHAAMRKLGFKSTHELYNWLLQDGVTCGGELGRIPQLNMIC</sequence>
<dbReference type="SUPFAM" id="SSF46894">
    <property type="entry name" value="C-terminal effector domain of the bipartite response regulators"/>
    <property type="match status" value="1"/>
</dbReference>
<organism evidence="3 4">
    <name type="scientific">Serratia aquatilis</name>
    <dbReference type="NCBI Taxonomy" id="1737515"/>
    <lineage>
        <taxon>Bacteria</taxon>
        <taxon>Pseudomonadati</taxon>
        <taxon>Pseudomonadota</taxon>
        <taxon>Gammaproteobacteria</taxon>
        <taxon>Enterobacterales</taxon>
        <taxon>Yersiniaceae</taxon>
        <taxon>Serratia</taxon>
    </lineage>
</organism>
<keyword evidence="1" id="KW-0238">DNA-binding</keyword>
<dbReference type="InterPro" id="IPR000792">
    <property type="entry name" value="Tscrpt_reg_LuxR_C"/>
</dbReference>
<dbReference type="RefSeq" id="WP_380676098.1">
    <property type="nucleotide sequence ID" value="NZ_CP173186.1"/>
</dbReference>
<dbReference type="CDD" id="cd06170">
    <property type="entry name" value="LuxR_C_like"/>
    <property type="match status" value="1"/>
</dbReference>
<dbReference type="Proteomes" id="UP001589792">
    <property type="component" value="Unassembled WGS sequence"/>
</dbReference>
<proteinExistence type="predicted"/>
<dbReference type="InterPro" id="IPR036388">
    <property type="entry name" value="WH-like_DNA-bd_sf"/>
</dbReference>
<evidence type="ECO:0000259" key="2">
    <source>
        <dbReference type="PROSITE" id="PS50043"/>
    </source>
</evidence>
<dbReference type="PRINTS" id="PR00038">
    <property type="entry name" value="HTHLUXR"/>
</dbReference>
<dbReference type="Pfam" id="PF00196">
    <property type="entry name" value="GerE"/>
    <property type="match status" value="1"/>
</dbReference>
<dbReference type="Gene3D" id="1.10.10.10">
    <property type="entry name" value="Winged helix-like DNA-binding domain superfamily/Winged helix DNA-binding domain"/>
    <property type="match status" value="1"/>
</dbReference>
<comment type="caution">
    <text evidence="3">The sequence shown here is derived from an EMBL/GenBank/DDBJ whole genome shotgun (WGS) entry which is preliminary data.</text>
</comment>
<keyword evidence="4" id="KW-1185">Reference proteome</keyword>
<evidence type="ECO:0000313" key="4">
    <source>
        <dbReference type="Proteomes" id="UP001589792"/>
    </source>
</evidence>
<dbReference type="SMART" id="SM00421">
    <property type="entry name" value="HTH_LUXR"/>
    <property type="match status" value="1"/>
</dbReference>
<reference evidence="3 4" key="1">
    <citation type="submission" date="2024-09" db="EMBL/GenBank/DDBJ databases">
        <authorList>
            <person name="Sun Q."/>
            <person name="Mori K."/>
        </authorList>
    </citation>
    <scope>NUCLEOTIDE SEQUENCE [LARGE SCALE GENOMIC DNA]</scope>
    <source>
        <strain evidence="3 4">CCM 8626</strain>
    </source>
</reference>
<dbReference type="PANTHER" id="PTHR43214">
    <property type="entry name" value="TWO-COMPONENT RESPONSE REGULATOR"/>
    <property type="match status" value="1"/>
</dbReference>
<evidence type="ECO:0000256" key="1">
    <source>
        <dbReference type="ARBA" id="ARBA00023125"/>
    </source>
</evidence>
<dbReference type="InterPro" id="IPR016032">
    <property type="entry name" value="Sig_transdc_resp-reg_C-effctor"/>
</dbReference>
<gene>
    <name evidence="3" type="ORF">ACFFJ3_13260</name>
</gene>